<protein>
    <submittedName>
        <fullName evidence="1">Uncharacterized protein</fullName>
    </submittedName>
</protein>
<sequence length="69" mass="7983">MISTWSIAGRLAQTADVVVQRRLFNRCRLFVLFEINNKSIRGAREIVENGITICMIFFDMSLRMVLGFN</sequence>
<organism evidence="1">
    <name type="scientific">candidate division CPR3 bacterium</name>
    <dbReference type="NCBI Taxonomy" id="2268181"/>
    <lineage>
        <taxon>Bacteria</taxon>
        <taxon>Bacteria division CPR3</taxon>
    </lineage>
</organism>
<comment type="caution">
    <text evidence="1">The sequence shown here is derived from an EMBL/GenBank/DDBJ whole genome shotgun (WGS) entry which is preliminary data.</text>
</comment>
<dbReference type="EMBL" id="DRVY01000040">
    <property type="protein sequence ID" value="HHR92137.1"/>
    <property type="molecule type" value="Genomic_DNA"/>
</dbReference>
<name>A0A7C5YUK0_UNCC3</name>
<accession>A0A7C5YUK0</accession>
<evidence type="ECO:0000313" key="1">
    <source>
        <dbReference type="EMBL" id="HHR92137.1"/>
    </source>
</evidence>
<reference evidence="1" key="1">
    <citation type="journal article" date="2020" name="mSystems">
        <title>Genome- and Community-Level Interaction Insights into Carbon Utilization and Element Cycling Functions of Hydrothermarchaeota in Hydrothermal Sediment.</title>
        <authorList>
            <person name="Zhou Z."/>
            <person name="Liu Y."/>
            <person name="Xu W."/>
            <person name="Pan J."/>
            <person name="Luo Z.H."/>
            <person name="Li M."/>
        </authorList>
    </citation>
    <scope>NUCLEOTIDE SEQUENCE [LARGE SCALE GENOMIC DNA]</scope>
    <source>
        <strain evidence="1">SpSt-1042</strain>
    </source>
</reference>
<dbReference type="AlphaFoldDB" id="A0A7C5YUK0"/>
<proteinExistence type="predicted"/>
<gene>
    <name evidence="1" type="ORF">ENL96_01310</name>
</gene>